<keyword evidence="7" id="KW-1133">Transmembrane helix</keyword>
<dbReference type="Pfam" id="PF04572">
    <property type="entry name" value="Gb3_synth"/>
    <property type="match status" value="1"/>
</dbReference>
<dbReference type="GO" id="GO:0000139">
    <property type="term" value="C:Golgi membrane"/>
    <property type="evidence" value="ECO:0007669"/>
    <property type="project" value="UniProtKB-SubCell"/>
</dbReference>
<feature type="domain" description="Alpha 1,4-glycosyltransferase" evidence="8">
    <location>
        <begin position="232"/>
        <end position="364"/>
    </location>
</feature>
<evidence type="ECO:0000256" key="2">
    <source>
        <dbReference type="ARBA" id="ARBA00009003"/>
    </source>
</evidence>
<dbReference type="Pfam" id="PF04488">
    <property type="entry name" value="Gly_transf_sug"/>
    <property type="match status" value="1"/>
</dbReference>
<dbReference type="OMA" id="MGTISIC"/>
<accession>A0A401RSV2</accession>
<sequence>MKQYKISLCMVMGIITVFLLVCLSYKLNNPSDEVKETSMSNTLIDKLGNSSSKPAEASQMKLTTSGLVSTESTSIMKHLHPTTKPGIMFVQTSGELNPSPLTMCSVESAARLNPDKPVYFFMTAFNDDISKYQEPEYKGIPLLSSFKNVIILPLNPKELFNSTPLAGWYEKIDPSKETFWFHVLADGCRLALLWKYGGIYLDTDVISIKPLQFENFLCEESNNRANNAALGFNCSHSFIESCLSDFVEDYNGADWGHQGPKLMTRILKKWCGTDNLNDFLNKKYKGILYLSSNWFYPVPYTDWQRLFEEGTWNENSEEIRNEFTKTRGVHIWNFLSGRHRAHIKGSRSIIEYLFSEFCPRTYEELM</sequence>
<evidence type="ECO:0000256" key="6">
    <source>
        <dbReference type="ARBA" id="ARBA00023136"/>
    </source>
</evidence>
<evidence type="ECO:0000256" key="4">
    <source>
        <dbReference type="ARBA" id="ARBA00022679"/>
    </source>
</evidence>
<name>A0A401RSV2_CHIPU</name>
<feature type="transmembrane region" description="Helical" evidence="7">
    <location>
        <begin position="7"/>
        <end position="27"/>
    </location>
</feature>
<comment type="similarity">
    <text evidence="2">Belongs to the glycosyltransferase 32 family.</text>
</comment>
<dbReference type="Proteomes" id="UP000287033">
    <property type="component" value="Unassembled WGS sequence"/>
</dbReference>
<dbReference type="STRING" id="137246.A0A401RSV2"/>
<comment type="caution">
    <text evidence="9">The sequence shown here is derived from an EMBL/GenBank/DDBJ whole genome shotgun (WGS) entry which is preliminary data.</text>
</comment>
<evidence type="ECO:0000313" key="10">
    <source>
        <dbReference type="Proteomes" id="UP000287033"/>
    </source>
</evidence>
<dbReference type="InterPro" id="IPR007577">
    <property type="entry name" value="GlycoTrfase_DXD_sugar-bd_CS"/>
</dbReference>
<dbReference type="AlphaFoldDB" id="A0A401RSV2"/>
<dbReference type="SUPFAM" id="SSF53448">
    <property type="entry name" value="Nucleotide-diphospho-sugar transferases"/>
    <property type="match status" value="1"/>
</dbReference>
<comment type="subcellular location">
    <subcellularLocation>
        <location evidence="1">Golgi apparatus membrane</location>
        <topology evidence="1">Single-pass type II membrane protein</topology>
    </subcellularLocation>
</comment>
<dbReference type="Gene3D" id="3.90.550.20">
    <property type="match status" value="1"/>
</dbReference>
<evidence type="ECO:0000256" key="7">
    <source>
        <dbReference type="SAM" id="Phobius"/>
    </source>
</evidence>
<dbReference type="InterPro" id="IPR007652">
    <property type="entry name" value="A1-4-GlycosylTfrase_dom"/>
</dbReference>
<keyword evidence="5" id="KW-0333">Golgi apparatus</keyword>
<proteinExistence type="inferred from homology"/>
<evidence type="ECO:0000259" key="8">
    <source>
        <dbReference type="Pfam" id="PF04572"/>
    </source>
</evidence>
<dbReference type="PANTHER" id="PTHR12042">
    <property type="entry name" value="LACTOSYLCERAMIDE 4-ALPHA-GALACTOSYLTRANSFERASE ALPHA- 1,4-GALACTOSYLTRANSFERASE"/>
    <property type="match status" value="1"/>
</dbReference>
<evidence type="ECO:0000256" key="1">
    <source>
        <dbReference type="ARBA" id="ARBA00004323"/>
    </source>
</evidence>
<dbReference type="OrthoDB" id="407609at2759"/>
<dbReference type="EMBL" id="BEZZ01002124">
    <property type="protein sequence ID" value="GCC21225.1"/>
    <property type="molecule type" value="Genomic_DNA"/>
</dbReference>
<evidence type="ECO:0000256" key="3">
    <source>
        <dbReference type="ARBA" id="ARBA00022676"/>
    </source>
</evidence>
<keyword evidence="10" id="KW-1185">Reference proteome</keyword>
<organism evidence="9 10">
    <name type="scientific">Chiloscyllium punctatum</name>
    <name type="common">Brownbanded bambooshark</name>
    <name type="synonym">Hemiscyllium punctatum</name>
    <dbReference type="NCBI Taxonomy" id="137246"/>
    <lineage>
        <taxon>Eukaryota</taxon>
        <taxon>Metazoa</taxon>
        <taxon>Chordata</taxon>
        <taxon>Craniata</taxon>
        <taxon>Vertebrata</taxon>
        <taxon>Chondrichthyes</taxon>
        <taxon>Elasmobranchii</taxon>
        <taxon>Galeomorphii</taxon>
        <taxon>Galeoidea</taxon>
        <taxon>Orectolobiformes</taxon>
        <taxon>Hemiscylliidae</taxon>
        <taxon>Chiloscyllium</taxon>
    </lineage>
</organism>
<evidence type="ECO:0000256" key="5">
    <source>
        <dbReference type="ARBA" id="ARBA00023034"/>
    </source>
</evidence>
<gene>
    <name evidence="9" type="ORF">chiPu_0019692</name>
</gene>
<keyword evidence="7" id="KW-0812">Transmembrane</keyword>
<protein>
    <recommendedName>
        <fullName evidence="8">Alpha 1,4-glycosyltransferase domain-containing protein</fullName>
    </recommendedName>
</protein>
<dbReference type="InterPro" id="IPR051981">
    <property type="entry name" value="Glycosyltransf_32"/>
</dbReference>
<dbReference type="InterPro" id="IPR029044">
    <property type="entry name" value="Nucleotide-diphossugar_trans"/>
</dbReference>
<dbReference type="GO" id="GO:0008375">
    <property type="term" value="F:acetylglucosaminyltransferase activity"/>
    <property type="evidence" value="ECO:0007669"/>
    <property type="project" value="TreeGrafter"/>
</dbReference>
<dbReference type="GO" id="GO:0006493">
    <property type="term" value="P:protein O-linked glycosylation"/>
    <property type="evidence" value="ECO:0007669"/>
    <property type="project" value="TreeGrafter"/>
</dbReference>
<reference evidence="9 10" key="1">
    <citation type="journal article" date="2018" name="Nat. Ecol. Evol.">
        <title>Shark genomes provide insights into elasmobranch evolution and the origin of vertebrates.</title>
        <authorList>
            <person name="Hara Y"/>
            <person name="Yamaguchi K"/>
            <person name="Onimaru K"/>
            <person name="Kadota M"/>
            <person name="Koyanagi M"/>
            <person name="Keeley SD"/>
            <person name="Tatsumi K"/>
            <person name="Tanaka K"/>
            <person name="Motone F"/>
            <person name="Kageyama Y"/>
            <person name="Nozu R"/>
            <person name="Adachi N"/>
            <person name="Nishimura O"/>
            <person name="Nakagawa R"/>
            <person name="Tanegashima C"/>
            <person name="Kiyatake I"/>
            <person name="Matsumoto R"/>
            <person name="Murakumo K"/>
            <person name="Nishida K"/>
            <person name="Terakita A"/>
            <person name="Kuratani S"/>
            <person name="Sato K"/>
            <person name="Hyodo S Kuraku.S."/>
        </authorList>
    </citation>
    <scope>NUCLEOTIDE SEQUENCE [LARGE SCALE GENOMIC DNA]</scope>
</reference>
<evidence type="ECO:0000313" key="9">
    <source>
        <dbReference type="EMBL" id="GCC21225.1"/>
    </source>
</evidence>
<dbReference type="PANTHER" id="PTHR12042:SF16">
    <property type="entry name" value="ALPHA-1,4-N-ACETYLGLUCOSAMINYLTRANSFERASE"/>
    <property type="match status" value="1"/>
</dbReference>
<keyword evidence="4" id="KW-0808">Transferase</keyword>
<keyword evidence="3" id="KW-0328">Glycosyltransferase</keyword>
<keyword evidence="6 7" id="KW-0472">Membrane</keyword>